<dbReference type="EMBL" id="AABL01000548">
    <property type="protein sequence ID" value="EAA21413.1"/>
    <property type="molecule type" value="Genomic_DNA"/>
</dbReference>
<name>Q7RN25_PLAYO</name>
<organism evidence="1 2">
    <name type="scientific">Plasmodium yoelii yoelii</name>
    <dbReference type="NCBI Taxonomy" id="73239"/>
    <lineage>
        <taxon>Eukaryota</taxon>
        <taxon>Sar</taxon>
        <taxon>Alveolata</taxon>
        <taxon>Apicomplexa</taxon>
        <taxon>Aconoidasida</taxon>
        <taxon>Haemosporida</taxon>
        <taxon>Plasmodiidae</taxon>
        <taxon>Plasmodium</taxon>
        <taxon>Plasmodium (Vinckeia)</taxon>
    </lineage>
</organism>
<dbReference type="PaxDb" id="73239-Q7RN25"/>
<accession>Q7RN25</accession>
<sequence length="51" mass="6153">MSKRRKNIFHVHIFFTLFFFFNNSTKILCKIAICIIIKKIHQNVAITRTEQ</sequence>
<dbReference type="AlphaFoldDB" id="Q7RN25"/>
<dbReference type="InParanoid" id="Q7RN25"/>
<comment type="caution">
    <text evidence="1">The sequence shown here is derived from an EMBL/GenBank/DDBJ whole genome shotgun (WGS) entry which is preliminary data.</text>
</comment>
<evidence type="ECO:0000313" key="1">
    <source>
        <dbReference type="EMBL" id="EAA21413.1"/>
    </source>
</evidence>
<dbReference type="Proteomes" id="UP000008553">
    <property type="component" value="Unassembled WGS sequence"/>
</dbReference>
<proteinExistence type="predicted"/>
<keyword evidence="2" id="KW-1185">Reference proteome</keyword>
<reference evidence="1 2" key="1">
    <citation type="journal article" date="2002" name="Nature">
        <title>Genome sequence and comparative analysis of the model rodent malaria parasite Plasmodium yoelii yoelii.</title>
        <authorList>
            <person name="Carlton J.M."/>
            <person name="Angiuoli S.V."/>
            <person name="Suh B.B."/>
            <person name="Kooij T.W."/>
            <person name="Pertea M."/>
            <person name="Silva J.C."/>
            <person name="Ermolaeva M.D."/>
            <person name="Allen J.E."/>
            <person name="Selengut J.D."/>
            <person name="Koo H.L."/>
            <person name="Peterson J.D."/>
            <person name="Pop M."/>
            <person name="Kosack D.S."/>
            <person name="Shumway M.F."/>
            <person name="Bidwell S.L."/>
            <person name="Shallom S.J."/>
            <person name="van Aken S.E."/>
            <person name="Riedmuller S.B."/>
            <person name="Feldblyum T.V."/>
            <person name="Cho J.K."/>
            <person name="Quackenbush J."/>
            <person name="Sedegah M."/>
            <person name="Shoaibi A."/>
            <person name="Cummings L.M."/>
            <person name="Florens L."/>
            <person name="Yates J.R."/>
            <person name="Raine J.D."/>
            <person name="Sinden R.E."/>
            <person name="Harris M.A."/>
            <person name="Cunningham D.A."/>
            <person name="Preiser P.R."/>
            <person name="Bergman L.W."/>
            <person name="Vaidya A.B."/>
            <person name="van Lin L.H."/>
            <person name="Janse C.J."/>
            <person name="Waters A.P."/>
            <person name="Smith H.O."/>
            <person name="White O.R."/>
            <person name="Salzberg S.L."/>
            <person name="Venter J.C."/>
            <person name="Fraser C.M."/>
            <person name="Hoffman S.L."/>
            <person name="Gardner M.J."/>
            <person name="Carucci D.J."/>
        </authorList>
    </citation>
    <scope>NUCLEOTIDE SEQUENCE [LARGE SCALE GENOMIC DNA]</scope>
    <source>
        <strain evidence="1 2">17XNL</strain>
    </source>
</reference>
<evidence type="ECO:0000313" key="2">
    <source>
        <dbReference type="Proteomes" id="UP000008553"/>
    </source>
</evidence>
<feature type="non-terminal residue" evidence="1">
    <location>
        <position position="51"/>
    </location>
</feature>
<gene>
    <name evidence="1" type="ORF">PY02000</name>
</gene>
<protein>
    <submittedName>
        <fullName evidence="1">Uncharacterized protein</fullName>
    </submittedName>
</protein>